<evidence type="ECO:0000256" key="2">
    <source>
        <dbReference type="ARBA" id="ARBA00023012"/>
    </source>
</evidence>
<dbReference type="OrthoDB" id="9790442at2"/>
<evidence type="ECO:0000313" key="11">
    <source>
        <dbReference type="Proteomes" id="UP000306912"/>
    </source>
</evidence>
<protein>
    <submittedName>
        <fullName evidence="10">Response regulator transcription factor</fullName>
    </submittedName>
</protein>
<dbReference type="CDD" id="cd17574">
    <property type="entry name" value="REC_OmpR"/>
    <property type="match status" value="1"/>
</dbReference>
<reference evidence="10 11" key="1">
    <citation type="submission" date="2019-05" db="EMBL/GenBank/DDBJ databases">
        <title>Culicoidintestinum kansasii gen. nov., sp. nov. from the gastrointestinal tract of the biting midge, Culicoides sonorensis.</title>
        <authorList>
            <person name="Neupane S."/>
            <person name="Ghosh A."/>
            <person name="Gunther S."/>
            <person name="Martin K."/>
            <person name="Zurek L."/>
        </authorList>
    </citation>
    <scope>NUCLEOTIDE SEQUENCE [LARGE SCALE GENOMIC DNA]</scope>
    <source>
        <strain evidence="10 11">CS-1</strain>
    </source>
</reference>
<dbReference type="InterPro" id="IPR001867">
    <property type="entry name" value="OmpR/PhoB-type_DNA-bd"/>
</dbReference>
<organism evidence="10 11">
    <name type="scientific">Culicoidibacter larvae</name>
    <dbReference type="NCBI Taxonomy" id="2579976"/>
    <lineage>
        <taxon>Bacteria</taxon>
        <taxon>Bacillati</taxon>
        <taxon>Bacillota</taxon>
        <taxon>Culicoidibacteria</taxon>
        <taxon>Culicoidibacterales</taxon>
        <taxon>Culicoidibacteraceae</taxon>
        <taxon>Culicoidibacter</taxon>
    </lineage>
</organism>
<dbReference type="GO" id="GO:0005829">
    <property type="term" value="C:cytosol"/>
    <property type="evidence" value="ECO:0007669"/>
    <property type="project" value="TreeGrafter"/>
</dbReference>
<accession>A0A5R8QGV8</accession>
<keyword evidence="5" id="KW-0804">Transcription</keyword>
<dbReference type="Proteomes" id="UP000306912">
    <property type="component" value="Unassembled WGS sequence"/>
</dbReference>
<dbReference type="PROSITE" id="PS51755">
    <property type="entry name" value="OMPR_PHOB"/>
    <property type="match status" value="1"/>
</dbReference>
<dbReference type="FunFam" id="3.40.50.2300:FF:000001">
    <property type="entry name" value="DNA-binding response regulator PhoB"/>
    <property type="match status" value="1"/>
</dbReference>
<dbReference type="PANTHER" id="PTHR48111:SF2">
    <property type="entry name" value="RESPONSE REGULATOR SAER"/>
    <property type="match status" value="1"/>
</dbReference>
<comment type="caution">
    <text evidence="10">The sequence shown here is derived from an EMBL/GenBank/DDBJ whole genome shotgun (WGS) entry which is preliminary data.</text>
</comment>
<sequence>MNDTKILVVDDDIEIAYAIQQLLINEGYTVLEAHNGLEALQLIDEQNIQLIIMDIMMPKLDGISALLKIRESKHVPIILLSAKSEQSDKVLGLSIGADDYITKPYDPAELVARVQSQLRRFLTFNTEKRVGGNCIIIGGLEMNLDTHDFYVDGQSVKLTVTEFKILEFLMSHPNIVFSAQRIYEQVWDEEAYASDNAVMVHVRRIREKIEYNPKEPKYLKVVWGVGYKIENN</sequence>
<dbReference type="InParanoid" id="A0A5R8QGV8"/>
<dbReference type="RefSeq" id="WP_138189853.1">
    <property type="nucleotide sequence ID" value="NZ_VBWP01000001.1"/>
</dbReference>
<evidence type="ECO:0000256" key="5">
    <source>
        <dbReference type="ARBA" id="ARBA00023163"/>
    </source>
</evidence>
<evidence type="ECO:0000256" key="1">
    <source>
        <dbReference type="ARBA" id="ARBA00022553"/>
    </source>
</evidence>
<dbReference type="FunFam" id="1.10.10.10:FF:000018">
    <property type="entry name" value="DNA-binding response regulator ResD"/>
    <property type="match status" value="1"/>
</dbReference>
<dbReference type="InterPro" id="IPR011006">
    <property type="entry name" value="CheY-like_superfamily"/>
</dbReference>
<dbReference type="SMART" id="SM00862">
    <property type="entry name" value="Trans_reg_C"/>
    <property type="match status" value="1"/>
</dbReference>
<keyword evidence="11" id="KW-1185">Reference proteome</keyword>
<keyword evidence="4 7" id="KW-0238">DNA-binding</keyword>
<dbReference type="PROSITE" id="PS50110">
    <property type="entry name" value="RESPONSE_REGULATORY"/>
    <property type="match status" value="1"/>
</dbReference>
<keyword evidence="1 6" id="KW-0597">Phosphoprotein</keyword>
<dbReference type="AlphaFoldDB" id="A0A5R8QGV8"/>
<dbReference type="GO" id="GO:0000976">
    <property type="term" value="F:transcription cis-regulatory region binding"/>
    <property type="evidence" value="ECO:0007669"/>
    <property type="project" value="TreeGrafter"/>
</dbReference>
<dbReference type="Gene3D" id="3.40.50.2300">
    <property type="match status" value="1"/>
</dbReference>
<evidence type="ECO:0000313" key="10">
    <source>
        <dbReference type="EMBL" id="TLG77245.1"/>
    </source>
</evidence>
<dbReference type="Pfam" id="PF00072">
    <property type="entry name" value="Response_reg"/>
    <property type="match status" value="1"/>
</dbReference>
<dbReference type="CDD" id="cd00383">
    <property type="entry name" value="trans_reg_C"/>
    <property type="match status" value="1"/>
</dbReference>
<keyword evidence="3" id="KW-0805">Transcription regulation</keyword>
<evidence type="ECO:0000259" key="8">
    <source>
        <dbReference type="PROSITE" id="PS50110"/>
    </source>
</evidence>
<keyword evidence="2" id="KW-0902">Two-component regulatory system</keyword>
<feature type="DNA-binding region" description="OmpR/PhoB-type" evidence="7">
    <location>
        <begin position="132"/>
        <end position="231"/>
    </location>
</feature>
<dbReference type="InterPro" id="IPR036388">
    <property type="entry name" value="WH-like_DNA-bd_sf"/>
</dbReference>
<evidence type="ECO:0000256" key="3">
    <source>
        <dbReference type="ARBA" id="ARBA00023015"/>
    </source>
</evidence>
<proteinExistence type="predicted"/>
<gene>
    <name evidence="10" type="ORF">FEZ08_01115</name>
</gene>
<dbReference type="Gene3D" id="6.10.250.690">
    <property type="match status" value="1"/>
</dbReference>
<dbReference type="SMART" id="SM00448">
    <property type="entry name" value="REC"/>
    <property type="match status" value="1"/>
</dbReference>
<feature type="domain" description="Response regulatory" evidence="8">
    <location>
        <begin position="5"/>
        <end position="118"/>
    </location>
</feature>
<dbReference type="PANTHER" id="PTHR48111">
    <property type="entry name" value="REGULATOR OF RPOS"/>
    <property type="match status" value="1"/>
</dbReference>
<dbReference type="FunCoup" id="A0A5R8QGV8">
    <property type="interactions" value="21"/>
</dbReference>
<dbReference type="Pfam" id="PF00486">
    <property type="entry name" value="Trans_reg_C"/>
    <property type="match status" value="1"/>
</dbReference>
<dbReference type="EMBL" id="VBWP01000001">
    <property type="protein sequence ID" value="TLG77245.1"/>
    <property type="molecule type" value="Genomic_DNA"/>
</dbReference>
<dbReference type="GO" id="GO:0006355">
    <property type="term" value="P:regulation of DNA-templated transcription"/>
    <property type="evidence" value="ECO:0007669"/>
    <property type="project" value="InterPro"/>
</dbReference>
<evidence type="ECO:0000256" key="6">
    <source>
        <dbReference type="PROSITE-ProRule" id="PRU00169"/>
    </source>
</evidence>
<feature type="domain" description="OmpR/PhoB-type" evidence="9">
    <location>
        <begin position="132"/>
        <end position="231"/>
    </location>
</feature>
<dbReference type="Gene3D" id="1.10.10.10">
    <property type="entry name" value="Winged helix-like DNA-binding domain superfamily/Winged helix DNA-binding domain"/>
    <property type="match status" value="1"/>
</dbReference>
<dbReference type="GO" id="GO:0000156">
    <property type="term" value="F:phosphorelay response regulator activity"/>
    <property type="evidence" value="ECO:0007669"/>
    <property type="project" value="TreeGrafter"/>
</dbReference>
<dbReference type="SUPFAM" id="SSF52172">
    <property type="entry name" value="CheY-like"/>
    <property type="match status" value="1"/>
</dbReference>
<evidence type="ECO:0000256" key="7">
    <source>
        <dbReference type="PROSITE-ProRule" id="PRU01091"/>
    </source>
</evidence>
<dbReference type="GO" id="GO:0032993">
    <property type="term" value="C:protein-DNA complex"/>
    <property type="evidence" value="ECO:0007669"/>
    <property type="project" value="TreeGrafter"/>
</dbReference>
<feature type="modified residue" description="4-aspartylphosphate" evidence="6">
    <location>
        <position position="54"/>
    </location>
</feature>
<dbReference type="InterPro" id="IPR039420">
    <property type="entry name" value="WalR-like"/>
</dbReference>
<dbReference type="InterPro" id="IPR001789">
    <property type="entry name" value="Sig_transdc_resp-reg_receiver"/>
</dbReference>
<evidence type="ECO:0000256" key="4">
    <source>
        <dbReference type="ARBA" id="ARBA00023125"/>
    </source>
</evidence>
<name>A0A5R8QGV8_9FIRM</name>
<evidence type="ECO:0000259" key="9">
    <source>
        <dbReference type="PROSITE" id="PS51755"/>
    </source>
</evidence>